<gene>
    <name evidence="1" type="ORF">BTN92_02135</name>
</gene>
<reference evidence="1 2" key="1">
    <citation type="submission" date="2016-12" db="EMBL/GenBank/DDBJ databases">
        <authorList>
            <person name="Song W.-J."/>
            <person name="Kurnit D.M."/>
        </authorList>
    </citation>
    <scope>NUCLEOTIDE SEQUENCE [LARGE SCALE GENOMIC DNA]</scope>
    <source>
        <strain evidence="1 2">CGB1038-1_S1</strain>
    </source>
</reference>
<dbReference type="GO" id="GO:0003677">
    <property type="term" value="F:DNA binding"/>
    <property type="evidence" value="ECO:0007669"/>
    <property type="project" value="UniProtKB-KW"/>
</dbReference>
<accession>A0A1V2UMB8</accession>
<protein>
    <submittedName>
        <fullName evidence="1">DNA-binding protein</fullName>
    </submittedName>
</protein>
<name>A0A1V2UMB8_ENTMU</name>
<dbReference type="EMBL" id="MSTR01000002">
    <property type="protein sequence ID" value="ONN44243.1"/>
    <property type="molecule type" value="Genomic_DNA"/>
</dbReference>
<keyword evidence="1" id="KW-0238">DNA-binding</keyword>
<dbReference type="AlphaFoldDB" id="A0A1V2UMB8"/>
<evidence type="ECO:0000313" key="2">
    <source>
        <dbReference type="Proteomes" id="UP000189299"/>
    </source>
</evidence>
<dbReference type="OrthoDB" id="2191819at2"/>
<dbReference type="RefSeq" id="WP_077151190.1">
    <property type="nucleotide sequence ID" value="NZ_CABMMO010000002.1"/>
</dbReference>
<dbReference type="STRING" id="53346.A5802_002650"/>
<dbReference type="Proteomes" id="UP000189299">
    <property type="component" value="Unassembled WGS sequence"/>
</dbReference>
<comment type="caution">
    <text evidence="1">The sequence shown here is derived from an EMBL/GenBank/DDBJ whole genome shotgun (WGS) entry which is preliminary data.</text>
</comment>
<organism evidence="1 2">
    <name type="scientific">Enterococcus mundtii</name>
    <dbReference type="NCBI Taxonomy" id="53346"/>
    <lineage>
        <taxon>Bacteria</taxon>
        <taxon>Bacillati</taxon>
        <taxon>Bacillota</taxon>
        <taxon>Bacilli</taxon>
        <taxon>Lactobacillales</taxon>
        <taxon>Enterococcaceae</taxon>
        <taxon>Enterococcus</taxon>
    </lineage>
</organism>
<proteinExistence type="predicted"/>
<evidence type="ECO:0000313" key="1">
    <source>
        <dbReference type="EMBL" id="ONN44243.1"/>
    </source>
</evidence>
<sequence length="476" mass="55766">MIEHYLEKNLLRQLFLCGQFYVNKEVHLPTTATLLHVCQTTLLNDIKSLSRELSDQIIYQSKEKETYSLYFAPTTSRFQLMQRLSRPSLFLKTCLLYLEDEPDYIQLTELEFVSVSKAYALKKQVLDYFQACDIAIEHHSPHLTDIERRLVLLNVSYRTGTLPDLSLPCSFDVQAQEFIQAVTKKSGRIYDRDTQEILQTGFLISLFYQKNAPLSIDQSFIDEIKKRPIYHFVLAAWEESPFKQFFQPNEFYFILILFNLCDYGFDSYEAIEQDFAQLHQVFIENNPETKQLIQQFEQHFDHAFLGNKAFERALIRILRSAWKNYQLFLPEKFHLLTDEQRELFEEVKRIVSDWSHALPYQLKINPNCLRSFVIELTGILRLDKQKLTVRIVTNSDIKYLIYREALEAVTTCDISVEPMIYKQLSKEAIDFVAASSNRLLCERTLYTPVALSMEQIIPISVETVEQAIILLVKSSS</sequence>